<keyword evidence="10" id="KW-1185">Reference proteome</keyword>
<organism evidence="9 10">
    <name type="scientific">Eremothecium cymbalariae (strain CBS 270.75 / DBVPG 7215 / KCTC 17166 / NRRL Y-17582)</name>
    <name type="common">Yeast</name>
    <dbReference type="NCBI Taxonomy" id="931890"/>
    <lineage>
        <taxon>Eukaryota</taxon>
        <taxon>Fungi</taxon>
        <taxon>Dikarya</taxon>
        <taxon>Ascomycota</taxon>
        <taxon>Saccharomycotina</taxon>
        <taxon>Saccharomycetes</taxon>
        <taxon>Saccharomycetales</taxon>
        <taxon>Saccharomycetaceae</taxon>
        <taxon>Eremothecium</taxon>
    </lineage>
</organism>
<gene>
    <name evidence="9" type="ordered locus">Ecym_7246</name>
</gene>
<feature type="transmembrane region" description="Helical" evidence="8">
    <location>
        <begin position="165"/>
        <end position="183"/>
    </location>
</feature>
<evidence type="ECO:0000256" key="6">
    <source>
        <dbReference type="ARBA" id="ARBA00049660"/>
    </source>
</evidence>
<dbReference type="GO" id="GO:0015707">
    <property type="term" value="P:nitrite transport"/>
    <property type="evidence" value="ECO:0007669"/>
    <property type="project" value="TreeGrafter"/>
</dbReference>
<evidence type="ECO:0000256" key="8">
    <source>
        <dbReference type="SAM" id="Phobius"/>
    </source>
</evidence>
<dbReference type="RefSeq" id="XP_003647907.1">
    <property type="nucleotide sequence ID" value="XM_003647859.1"/>
</dbReference>
<reference evidence="10" key="1">
    <citation type="journal article" date="2012" name="G3 (Bethesda)">
        <title>Pichia sorbitophila, an interspecies yeast hybrid reveals early steps of genome resolution following polyploidization.</title>
        <authorList>
            <person name="Leh Louis V."/>
            <person name="Despons L."/>
            <person name="Friedrich A."/>
            <person name="Martin T."/>
            <person name="Durrens P."/>
            <person name="Casaregola S."/>
            <person name="Neuveglise C."/>
            <person name="Fairhead C."/>
            <person name="Marck C."/>
            <person name="Cruz J.A."/>
            <person name="Straub M.L."/>
            <person name="Kugler V."/>
            <person name="Sacerdot C."/>
            <person name="Uzunov Z."/>
            <person name="Thierry A."/>
            <person name="Weiss S."/>
            <person name="Bleykasten C."/>
            <person name="De Montigny J."/>
            <person name="Jacques N."/>
            <person name="Jung P."/>
            <person name="Lemaire M."/>
            <person name="Mallet S."/>
            <person name="Morel G."/>
            <person name="Richard G.F."/>
            <person name="Sarkar A."/>
            <person name="Savel G."/>
            <person name="Schacherer J."/>
            <person name="Seret M.L."/>
            <person name="Talla E."/>
            <person name="Samson G."/>
            <person name="Jubin C."/>
            <person name="Poulain J."/>
            <person name="Vacherie B."/>
            <person name="Barbe V."/>
            <person name="Pelletier E."/>
            <person name="Sherman D.J."/>
            <person name="Westhof E."/>
            <person name="Weissenbach J."/>
            <person name="Baret P.V."/>
            <person name="Wincker P."/>
            <person name="Gaillardin C."/>
            <person name="Dujon B."/>
            <person name="Souciet J.L."/>
        </authorList>
    </citation>
    <scope>NUCLEOTIDE SEQUENCE [LARGE SCALE GENOMIC DNA]</scope>
    <source>
        <strain evidence="10">CBS 270.75 / DBVPG 7215 / KCTC 17166 / NRRL Y-17582</strain>
    </source>
</reference>
<comment type="subcellular location">
    <subcellularLocation>
        <location evidence="1">Membrane</location>
        <topology evidence="1">Multi-pass membrane protein</topology>
    </subcellularLocation>
</comment>
<name>G8JW75_ERECY</name>
<dbReference type="GO" id="GO:0005886">
    <property type="term" value="C:plasma membrane"/>
    <property type="evidence" value="ECO:0007669"/>
    <property type="project" value="TreeGrafter"/>
</dbReference>
<feature type="transmembrane region" description="Helical" evidence="8">
    <location>
        <begin position="246"/>
        <end position="265"/>
    </location>
</feature>
<dbReference type="Gene3D" id="1.20.1080.10">
    <property type="entry name" value="Glycerol uptake facilitator protein"/>
    <property type="match status" value="1"/>
</dbReference>
<dbReference type="NCBIfam" id="TIGR00790">
    <property type="entry name" value="fnt"/>
    <property type="match status" value="1"/>
</dbReference>
<dbReference type="Proteomes" id="UP000006790">
    <property type="component" value="Chromosome 7"/>
</dbReference>
<dbReference type="PANTHER" id="PTHR30520:SF6">
    <property type="entry name" value="FORMATE_NITRATE FAMILY TRANSPORTER (EUROFUNG)"/>
    <property type="match status" value="1"/>
</dbReference>
<dbReference type="GO" id="GO:0015513">
    <property type="term" value="F:high-affinity secondary active nitrite transmembrane transporter activity"/>
    <property type="evidence" value="ECO:0007669"/>
    <property type="project" value="TreeGrafter"/>
</dbReference>
<evidence type="ECO:0008006" key="11">
    <source>
        <dbReference type="Google" id="ProtNLM"/>
    </source>
</evidence>
<evidence type="ECO:0000256" key="1">
    <source>
        <dbReference type="ARBA" id="ARBA00004141"/>
    </source>
</evidence>
<dbReference type="InParanoid" id="G8JW75"/>
<dbReference type="GO" id="GO:2001225">
    <property type="term" value="P:regulation of chloride transport"/>
    <property type="evidence" value="ECO:0007669"/>
    <property type="project" value="EnsemblFungi"/>
</dbReference>
<dbReference type="GO" id="GO:0140299">
    <property type="term" value="F:molecular sensor activity"/>
    <property type="evidence" value="ECO:0007669"/>
    <property type="project" value="EnsemblFungi"/>
</dbReference>
<feature type="region of interest" description="Disordered" evidence="7">
    <location>
        <begin position="342"/>
        <end position="370"/>
    </location>
</feature>
<dbReference type="OrthoDB" id="4829at2759"/>
<feature type="transmembrane region" description="Helical" evidence="8">
    <location>
        <begin position="32"/>
        <end position="52"/>
    </location>
</feature>
<accession>G8JW75</accession>
<dbReference type="FunFam" id="1.20.1080.10:FF:000011">
    <property type="entry name" value="Formate family transporter"/>
    <property type="match status" value="1"/>
</dbReference>
<dbReference type="Pfam" id="PF01226">
    <property type="entry name" value="Form_Nir_trans"/>
    <property type="match status" value="1"/>
</dbReference>
<evidence type="ECO:0000256" key="7">
    <source>
        <dbReference type="SAM" id="MobiDB-lite"/>
    </source>
</evidence>
<dbReference type="HOGENOM" id="CLU_020549_0_0_1"/>
<dbReference type="PROSITE" id="PS01005">
    <property type="entry name" value="FORMATE_NITRITE_TP_1"/>
    <property type="match status" value="1"/>
</dbReference>
<dbReference type="OMA" id="RNPGIVN"/>
<keyword evidence="5 8" id="KW-0472">Membrane</keyword>
<keyword evidence="2" id="KW-0813">Transport</keyword>
<evidence type="ECO:0000256" key="3">
    <source>
        <dbReference type="ARBA" id="ARBA00022692"/>
    </source>
</evidence>
<dbReference type="PANTHER" id="PTHR30520">
    <property type="entry name" value="FORMATE TRANSPORTER-RELATED"/>
    <property type="match status" value="1"/>
</dbReference>
<dbReference type="InterPro" id="IPR023271">
    <property type="entry name" value="Aquaporin-like"/>
</dbReference>
<feature type="transmembrane region" description="Helical" evidence="8">
    <location>
        <begin position="189"/>
        <end position="208"/>
    </location>
</feature>
<dbReference type="FunCoup" id="G8JW75">
    <property type="interactions" value="17"/>
</dbReference>
<dbReference type="InterPro" id="IPR024002">
    <property type="entry name" value="For/NO2_transpt_CS"/>
</dbReference>
<dbReference type="GO" id="GO:0006821">
    <property type="term" value="P:chloride transport"/>
    <property type="evidence" value="ECO:0007669"/>
    <property type="project" value="EnsemblFungi"/>
</dbReference>
<comment type="similarity">
    <text evidence="6">Belongs to the FNT transporter (TC 1.A.16) family.</text>
</comment>
<evidence type="ECO:0000313" key="10">
    <source>
        <dbReference type="Proteomes" id="UP000006790"/>
    </source>
</evidence>
<feature type="transmembrane region" description="Helical" evidence="8">
    <location>
        <begin position="67"/>
        <end position="88"/>
    </location>
</feature>
<keyword evidence="4 8" id="KW-1133">Transmembrane helix</keyword>
<dbReference type="eggNOG" id="ENOG502QUGF">
    <property type="taxonomic scope" value="Eukaryota"/>
</dbReference>
<evidence type="ECO:0000256" key="5">
    <source>
        <dbReference type="ARBA" id="ARBA00023136"/>
    </source>
</evidence>
<feature type="region of interest" description="Disordered" evidence="7">
    <location>
        <begin position="293"/>
        <end position="326"/>
    </location>
</feature>
<dbReference type="GeneID" id="11469510"/>
<evidence type="ECO:0000256" key="2">
    <source>
        <dbReference type="ARBA" id="ARBA00022448"/>
    </source>
</evidence>
<evidence type="ECO:0000256" key="4">
    <source>
        <dbReference type="ARBA" id="ARBA00022989"/>
    </source>
</evidence>
<feature type="compositionally biased region" description="Acidic residues" evidence="7">
    <location>
        <begin position="298"/>
        <end position="308"/>
    </location>
</feature>
<feature type="compositionally biased region" description="Polar residues" evidence="7">
    <location>
        <begin position="311"/>
        <end position="326"/>
    </location>
</feature>
<protein>
    <recommendedName>
        <fullName evidence="11">Formate/nitrite transporter</fullName>
    </recommendedName>
</protein>
<keyword evidence="3 8" id="KW-0812">Transmembrane</keyword>
<evidence type="ECO:0000313" key="9">
    <source>
        <dbReference type="EMBL" id="AET41090.1"/>
    </source>
</evidence>
<dbReference type="EMBL" id="CP002503">
    <property type="protein sequence ID" value="AET41090.1"/>
    <property type="molecule type" value="Genomic_DNA"/>
</dbReference>
<proteinExistence type="inferred from homology"/>
<feature type="transmembrane region" description="Helical" evidence="8">
    <location>
        <begin position="215"/>
        <end position="234"/>
    </location>
</feature>
<dbReference type="STRING" id="931890.G8JW75"/>
<dbReference type="AlphaFoldDB" id="G8JW75"/>
<dbReference type="InterPro" id="IPR000292">
    <property type="entry name" value="For/NO2_transpt"/>
</dbReference>
<sequence length="682" mass="75517">MIDNTYYITPHETALAVVATAMKKARLQLNTLVINSIVGAVLFSTGGMLYLAGHADNRNLVESNPGLLNFLGGATFGIGLFFVVINGADLFNSNILFFSVGLLRNAISIYDLLISWIVSWSCNFLGTLFICYVICHLSGVTSSADWIKASQQIVESKASHSGVQIFIRGIAGNFYVCLAVYFQMMVKPIHVKLIVMCIPIFTFVSMGFTHVVADMYLILMGMINGADLSIGKFIWKLLIPGTFGNIAGGFIFAAVVPFYLHLVVVERDRKKLLLPEYEIRDEQPELNIDSRVVRVSDEETEEKGEEEEKYLSSNNHTYTSSSVENVNSQELSQHLLPLSKISSRKPHISSANQRGKCKIRSPPGVFPVKGMAEPLSRERTIANIYSTEHAQIEIDDKSIESEHANNLKDDGCSRNLGMPSNSNVTLSSSDYNGLLDQTEHTRIYKVKSSASRNMTTEAAHAKEEAEYTLAGGFNVREHTLGAKLQRVVSQITSHDKSQNIDNNEPILPLTSPDLHTVNQTTSDMKHVQRSHSFSQLIKTISKPLFLTKAPHDVVEIHRKFSEAGVTSIAANAADNIAGIDNYDGIDLPHSNSPFYKQQVNSLSYPAPAADPYGTQLLHDSIKLASGRRLSYFRSMVRVDNDDFEEQSTYECQIITENNGSSARQNEAALVTHNIPAKHNYKI</sequence>
<dbReference type="KEGG" id="erc:Ecym_7246"/>